<organism evidence="6">
    <name type="scientific">Lepeophtheirus salmonis</name>
    <name type="common">Salmon louse</name>
    <name type="synonym">Caligus salmonis</name>
    <dbReference type="NCBI Taxonomy" id="72036"/>
    <lineage>
        <taxon>Eukaryota</taxon>
        <taxon>Metazoa</taxon>
        <taxon>Ecdysozoa</taxon>
        <taxon>Arthropoda</taxon>
        <taxon>Crustacea</taxon>
        <taxon>Multicrustacea</taxon>
        <taxon>Hexanauplia</taxon>
        <taxon>Copepoda</taxon>
        <taxon>Siphonostomatoida</taxon>
        <taxon>Caligidae</taxon>
        <taxon>Lepeophtheirus</taxon>
    </lineage>
</organism>
<dbReference type="GO" id="GO:0006915">
    <property type="term" value="P:apoptotic process"/>
    <property type="evidence" value="ECO:0007669"/>
    <property type="project" value="UniProtKB-KW"/>
</dbReference>
<feature type="non-terminal residue" evidence="6">
    <location>
        <position position="1"/>
    </location>
</feature>
<dbReference type="InterPro" id="IPR001309">
    <property type="entry name" value="Pept_C14_p20"/>
</dbReference>
<dbReference type="PROSITE" id="PS50207">
    <property type="entry name" value="CASPASE_P10"/>
    <property type="match status" value="1"/>
</dbReference>
<comment type="similarity">
    <text evidence="1 3">Belongs to the peptidase C14A family.</text>
</comment>
<dbReference type="PANTHER" id="PTHR48169">
    <property type="entry name" value="DED DOMAIN-CONTAINING PROTEIN"/>
    <property type="match status" value="1"/>
</dbReference>
<evidence type="ECO:0000256" key="1">
    <source>
        <dbReference type="ARBA" id="ARBA00010134"/>
    </source>
</evidence>
<dbReference type="SMART" id="SM00115">
    <property type="entry name" value="CASc"/>
    <property type="match status" value="1"/>
</dbReference>
<dbReference type="GO" id="GO:0051604">
    <property type="term" value="P:protein maturation"/>
    <property type="evidence" value="ECO:0007669"/>
    <property type="project" value="UniProtKB-ARBA"/>
</dbReference>
<dbReference type="GO" id="GO:0043067">
    <property type="term" value="P:regulation of programmed cell death"/>
    <property type="evidence" value="ECO:0007669"/>
    <property type="project" value="UniProtKB-ARBA"/>
</dbReference>
<dbReference type="EMBL" id="HACA01026373">
    <property type="protein sequence ID" value="CDW43734.1"/>
    <property type="molecule type" value="Transcribed_RNA"/>
</dbReference>
<dbReference type="PROSITE" id="PS50208">
    <property type="entry name" value="CASPASE_P20"/>
    <property type="match status" value="1"/>
</dbReference>
<dbReference type="InterPro" id="IPR011600">
    <property type="entry name" value="Pept_C14_caspase"/>
</dbReference>
<dbReference type="OrthoDB" id="6114029at2759"/>
<feature type="domain" description="Caspase family p20" evidence="5">
    <location>
        <begin position="81"/>
        <end position="201"/>
    </location>
</feature>
<name>A0A0K2UZQ9_LEPSM</name>
<dbReference type="GO" id="GO:0004197">
    <property type="term" value="F:cysteine-type endopeptidase activity"/>
    <property type="evidence" value="ECO:0007669"/>
    <property type="project" value="InterPro"/>
</dbReference>
<evidence type="ECO:0000259" key="4">
    <source>
        <dbReference type="PROSITE" id="PS50207"/>
    </source>
</evidence>
<accession>A0A0K2UZQ9</accession>
<dbReference type="GO" id="GO:0006508">
    <property type="term" value="P:proteolysis"/>
    <property type="evidence" value="ECO:0007669"/>
    <property type="project" value="InterPro"/>
</dbReference>
<dbReference type="InterPro" id="IPR029030">
    <property type="entry name" value="Caspase-like_dom_sf"/>
</dbReference>
<dbReference type="SUPFAM" id="SSF52129">
    <property type="entry name" value="Caspase-like"/>
    <property type="match status" value="1"/>
</dbReference>
<dbReference type="AlphaFoldDB" id="A0A0K2UZQ9"/>
<dbReference type="PRINTS" id="PR00376">
    <property type="entry name" value="IL1BCENZYME"/>
</dbReference>
<feature type="domain" description="Caspase family p10" evidence="4">
    <location>
        <begin position="226"/>
        <end position="320"/>
    </location>
</feature>
<dbReference type="GO" id="GO:0005737">
    <property type="term" value="C:cytoplasm"/>
    <property type="evidence" value="ECO:0007669"/>
    <property type="project" value="UniProtKB-ARBA"/>
</dbReference>
<evidence type="ECO:0000313" key="6">
    <source>
        <dbReference type="EMBL" id="CDW43734.1"/>
    </source>
</evidence>
<dbReference type="Gene3D" id="3.30.70.1470">
    <property type="entry name" value="Caspase-like"/>
    <property type="match status" value="1"/>
</dbReference>
<proteinExistence type="inferred from homology"/>
<dbReference type="InterPro" id="IPR015917">
    <property type="entry name" value="Pept_C14A"/>
</dbReference>
<evidence type="ECO:0000256" key="3">
    <source>
        <dbReference type="RuleBase" id="RU003971"/>
    </source>
</evidence>
<dbReference type="Pfam" id="PF00656">
    <property type="entry name" value="Peptidase_C14"/>
    <property type="match status" value="1"/>
</dbReference>
<evidence type="ECO:0000259" key="5">
    <source>
        <dbReference type="PROSITE" id="PS50208"/>
    </source>
</evidence>
<reference evidence="6" key="1">
    <citation type="submission" date="2014-05" db="EMBL/GenBank/DDBJ databases">
        <authorList>
            <person name="Chronopoulou M."/>
        </authorList>
    </citation>
    <scope>NUCLEOTIDE SEQUENCE</scope>
    <source>
        <tissue evidence="6">Whole organism</tissue>
    </source>
</reference>
<dbReference type="InterPro" id="IPR002138">
    <property type="entry name" value="Pept_C14_p10"/>
</dbReference>
<dbReference type="PANTHER" id="PTHR48169:SF1">
    <property type="entry name" value="ASTROCYTIC PHOSPHOPROTEIN PEA-15"/>
    <property type="match status" value="1"/>
</dbReference>
<sequence>LNKFQIFIINQGLFSVFKMLTSKTKKFNKSRDSKNASPVSVLINQENSESSESSSKSKILSCKTRIHDDNYNLEHGEKRILIFNQTKFRGYDTGLKDRIGVEHDTQAIKDTFNPLGFFIQEHENLTVAQIKHELLSLSSMDCLSCLVIFISTHGDKNDILLAFDTKFNLRDDIMEELSPKKMPFLAGKPKVVFVQASQGPMMDKGIHIMFVKLESGQADGRDSAESNHKISTHTDFLLAKSSYHGYSSHWSDLSGSRFIQTVCDEIGKSSPTDDLLSIMTKVIRNISINYTSRHEDPDSDQCKQTPMLEVTLLRKIYLKSLDNVESSGSKSDEEPSTG</sequence>
<protein>
    <submittedName>
        <fullName evidence="6">Caspase1like [Nasonia vitripennis]</fullName>
    </submittedName>
</protein>
<evidence type="ECO:0000256" key="2">
    <source>
        <dbReference type="ARBA" id="ARBA00022703"/>
    </source>
</evidence>
<keyword evidence="2" id="KW-0053">Apoptosis</keyword>
<dbReference type="Gene3D" id="3.40.50.1460">
    <property type="match status" value="1"/>
</dbReference>